<dbReference type="STRING" id="222136.BBW65_05670"/>
<sequence length="93" mass="10647">MIEVLMVGKRVVMRSKRRGKGNNRYNESTPKDVKTLSKSITKSRWVISINSKNNMSGKNNVGKFDLYRNTKTGEITLKSKDRRASIPTNIFIN</sequence>
<dbReference type="EMBL" id="CP016503">
    <property type="protein sequence ID" value="ANV98317.1"/>
    <property type="molecule type" value="Genomic_DNA"/>
</dbReference>
<dbReference type="AlphaFoldDB" id="A0A1B1U691"/>
<evidence type="ECO:0000313" key="2">
    <source>
        <dbReference type="Proteomes" id="UP000092884"/>
    </source>
</evidence>
<keyword evidence="2" id="KW-1185">Reference proteome</keyword>
<dbReference type="Proteomes" id="UP000092884">
    <property type="component" value="Chromosome"/>
</dbReference>
<accession>A0A1B1U691</accession>
<dbReference type="KEGG" id="het:BBW65_05670"/>
<organism evidence="1 2">
    <name type="scientific">Helicobacter enhydrae</name>
    <dbReference type="NCBI Taxonomy" id="222136"/>
    <lineage>
        <taxon>Bacteria</taxon>
        <taxon>Pseudomonadati</taxon>
        <taxon>Campylobacterota</taxon>
        <taxon>Epsilonproteobacteria</taxon>
        <taxon>Campylobacterales</taxon>
        <taxon>Helicobacteraceae</taxon>
        <taxon>Helicobacter</taxon>
    </lineage>
</organism>
<reference evidence="2" key="1">
    <citation type="submission" date="2016-07" db="EMBL/GenBank/DDBJ databases">
        <authorList>
            <person name="Florea S."/>
            <person name="Webb J.S."/>
            <person name="Jaromczyk J."/>
            <person name="Schardl C.L."/>
        </authorList>
    </citation>
    <scope>NUCLEOTIDE SEQUENCE [LARGE SCALE GENOMIC DNA]</scope>
    <source>
        <strain evidence="2">MIT 01-6242</strain>
    </source>
</reference>
<gene>
    <name evidence="1" type="ORF">BBW65_05670</name>
</gene>
<evidence type="ECO:0000313" key="1">
    <source>
        <dbReference type="EMBL" id="ANV98317.1"/>
    </source>
</evidence>
<name>A0A1B1U691_9HELI</name>
<dbReference type="RefSeq" id="WP_066340886.1">
    <property type="nucleotide sequence ID" value="NZ_CP016503.1"/>
</dbReference>
<proteinExistence type="predicted"/>
<protein>
    <submittedName>
        <fullName evidence="1">Uncharacterized protein</fullName>
    </submittedName>
</protein>